<keyword evidence="1" id="KW-1133">Transmembrane helix</keyword>
<organism evidence="2">
    <name type="scientific">hydrothermal vent metagenome</name>
    <dbReference type="NCBI Taxonomy" id="652676"/>
    <lineage>
        <taxon>unclassified sequences</taxon>
        <taxon>metagenomes</taxon>
        <taxon>ecological metagenomes</taxon>
    </lineage>
</organism>
<proteinExistence type="predicted"/>
<protein>
    <submittedName>
        <fullName evidence="2">EXTRACYTOPLASMIC FUNCTION ALTERNATIVE SIGMA FACTOR</fullName>
    </submittedName>
</protein>
<gene>
    <name evidence="2" type="ORF">MGWOODY_Smn1906</name>
</gene>
<evidence type="ECO:0000256" key="1">
    <source>
        <dbReference type="SAM" id="Phobius"/>
    </source>
</evidence>
<keyword evidence="1" id="KW-0812">Transmembrane</keyword>
<keyword evidence="1" id="KW-0472">Membrane</keyword>
<name>A0A160TLK8_9ZZZZ</name>
<dbReference type="InterPro" id="IPR009495">
    <property type="entry name" value="NrsF"/>
</dbReference>
<dbReference type="EMBL" id="CZQE01000246">
    <property type="protein sequence ID" value="CUS45358.1"/>
    <property type="molecule type" value="Genomic_DNA"/>
</dbReference>
<evidence type="ECO:0000313" key="2">
    <source>
        <dbReference type="EMBL" id="CUS45358.1"/>
    </source>
</evidence>
<dbReference type="AlphaFoldDB" id="A0A160TLK8"/>
<accession>A0A160TLK8</accession>
<dbReference type="Pfam" id="PF06532">
    <property type="entry name" value="NrsF"/>
    <property type="match status" value="1"/>
</dbReference>
<reference evidence="2" key="1">
    <citation type="submission" date="2015-10" db="EMBL/GenBank/DDBJ databases">
        <authorList>
            <person name="Gilbert D.G."/>
        </authorList>
    </citation>
    <scope>NUCLEOTIDE SEQUENCE</scope>
</reference>
<sequence length="57" mass="5903">MRAAGAAAGLAAGAFAATVYCLHCPEVSAIFVLTWYSLGILLATLLGALLGPRLLRW</sequence>
<feature type="transmembrane region" description="Helical" evidence="1">
    <location>
        <begin position="31"/>
        <end position="51"/>
    </location>
</feature>